<accession>A0A6A6YTF9</accession>
<gene>
    <name evidence="2 4" type="ORF">BDZ99DRAFT_559216</name>
</gene>
<dbReference type="PANTHER" id="PTHR38166">
    <property type="entry name" value="C2H2-TYPE DOMAIN-CONTAINING PROTEIN-RELATED"/>
    <property type="match status" value="1"/>
</dbReference>
<evidence type="ECO:0000313" key="2">
    <source>
        <dbReference type="EMBL" id="KAF2811314.1"/>
    </source>
</evidence>
<dbReference type="AlphaFoldDB" id="A0A6A6YTF9"/>
<feature type="compositionally biased region" description="Polar residues" evidence="1">
    <location>
        <begin position="767"/>
        <end position="786"/>
    </location>
</feature>
<feature type="region of interest" description="Disordered" evidence="1">
    <location>
        <begin position="502"/>
        <end position="581"/>
    </location>
</feature>
<reference evidence="4" key="2">
    <citation type="submission" date="2020-04" db="EMBL/GenBank/DDBJ databases">
        <authorList>
            <consortium name="NCBI Genome Project"/>
        </authorList>
    </citation>
    <scope>NUCLEOTIDE SEQUENCE</scope>
    <source>
        <strain evidence="4">CBS 304.34</strain>
    </source>
</reference>
<evidence type="ECO:0000256" key="1">
    <source>
        <dbReference type="SAM" id="MobiDB-lite"/>
    </source>
</evidence>
<sequence length="1019" mass="114653">MLDVKIFNGDNDLLDHLQTPEVCRRYDNPQLEGFTREQEAMLKSKKKSSAETEEQKWKAGYKILFPQDQDDDIPSPYYDYNSPTERLPDEANFAKYQEYLNRELPSYVRKRLHDTLDQDLGPMEEILKLQLVDIVRSCQKELFSSYQQSCQDDPVVNSTRRSIVLSESSLSNELRPLFDQQHISSESAKPIGSTTAAPTIAYSDSAYGSLLLKGSSSVYEGLQVAMKERAPLKGYFELRSEKKGKYVGWQTENADSPPAWSACSPSWDISGDTFTTEPCQSTNRPLNSVETDMNLRFLNDFPDPQPEFRDGTGEYLDIRFQFNRRLDESDIMKSTERLRKLIVDPDLPVRHISLKKKSSLVGDVVLHWRKPVANRRALSGQKMRHTSVSSPVAEMENEATPKSRLYHSSTIRSSNLVSESDHVGLLPVSGARPCSVRKEIPDESDDKMFEEDRTISQESILKLLQVIKHTEGPYLQPDLAVNGVTARTRAQTTARMTTLLETLQGRRTHANNKTPTNRQAGNTTSESPTSQKASNSKKRTHSDRESEHPNDNDDDESPRKRPKFGSEVPDRSSTLASGRGAGFENVSRVKLQAHSRQDPACEVRELHVTQVEGFTKKQEKELEKKTCLSGPAAELDKWIVVYRILFPDVPREDIPNPRKSYPLLRFTTINKSVSILAAPSDHGGAYSRIRYLEITKLTHYQIMTYQLCNDMISSLSPASDKFEKFEEFSEREFSRLFRAQLEATVHPEIQDLREAMGQLFTAYQRLPPTTSASTERTITNTRGQRTQPRESPVDSINDSSSRRFMPPPPASRYLPESTLPCPFQANTTRNTPTSGTASTEASTPGYNYVAPNSSIIQASPRANATNEEASIHTENTVTLENASKNCGDREPDPNQSQLDPRDPIHTSIYNDQINGQRLSPSDMSPLPSSFDLANTFKEAQVGTEPSQNSNDAHSLDQQLFHLEPFNDTTPFADLLSGPSLDWESFLRNEHGTLVSPPPVDLYGLEGSDNRNGQSGSHPR</sequence>
<evidence type="ECO:0000313" key="3">
    <source>
        <dbReference type="Proteomes" id="UP000504636"/>
    </source>
</evidence>
<feature type="region of interest" description="Disordered" evidence="1">
    <location>
        <begin position="765"/>
        <end position="846"/>
    </location>
</feature>
<feature type="compositionally biased region" description="Polar residues" evidence="1">
    <location>
        <begin position="511"/>
        <end position="534"/>
    </location>
</feature>
<dbReference type="OrthoDB" id="4738706at2759"/>
<reference evidence="4" key="3">
    <citation type="submission" date="2025-04" db="UniProtKB">
        <authorList>
            <consortium name="RefSeq"/>
        </authorList>
    </citation>
    <scope>IDENTIFICATION</scope>
    <source>
        <strain evidence="4">CBS 304.34</strain>
    </source>
</reference>
<keyword evidence="3" id="KW-1185">Reference proteome</keyword>
<dbReference type="GeneID" id="54468144"/>
<dbReference type="Proteomes" id="UP000504636">
    <property type="component" value="Unplaced"/>
</dbReference>
<dbReference type="RefSeq" id="XP_033578278.1">
    <property type="nucleotide sequence ID" value="XM_033727251.1"/>
</dbReference>
<feature type="region of interest" description="Disordered" evidence="1">
    <location>
        <begin position="377"/>
        <end position="400"/>
    </location>
</feature>
<reference evidence="2 4" key="1">
    <citation type="journal article" date="2020" name="Stud. Mycol.">
        <title>101 Dothideomycetes genomes: a test case for predicting lifestyles and emergence of pathogens.</title>
        <authorList>
            <person name="Haridas S."/>
            <person name="Albert R."/>
            <person name="Binder M."/>
            <person name="Bloem J."/>
            <person name="Labutti K."/>
            <person name="Salamov A."/>
            <person name="Andreopoulos B."/>
            <person name="Baker S."/>
            <person name="Barry K."/>
            <person name="Bills G."/>
            <person name="Bluhm B."/>
            <person name="Cannon C."/>
            <person name="Castanera R."/>
            <person name="Culley D."/>
            <person name="Daum C."/>
            <person name="Ezra D."/>
            <person name="Gonzalez J."/>
            <person name="Henrissat B."/>
            <person name="Kuo A."/>
            <person name="Liang C."/>
            <person name="Lipzen A."/>
            <person name="Lutzoni F."/>
            <person name="Magnuson J."/>
            <person name="Mondo S."/>
            <person name="Nolan M."/>
            <person name="Ohm R."/>
            <person name="Pangilinan J."/>
            <person name="Park H.-J."/>
            <person name="Ramirez L."/>
            <person name="Alfaro M."/>
            <person name="Sun H."/>
            <person name="Tritt A."/>
            <person name="Yoshinaga Y."/>
            <person name="Zwiers L.-H."/>
            <person name="Turgeon B."/>
            <person name="Goodwin S."/>
            <person name="Spatafora J."/>
            <person name="Crous P."/>
            <person name="Grigoriev I."/>
        </authorList>
    </citation>
    <scope>NUCLEOTIDE SEQUENCE</scope>
    <source>
        <strain evidence="2 4">CBS 304.34</strain>
    </source>
</reference>
<feature type="compositionally biased region" description="Basic and acidic residues" evidence="1">
    <location>
        <begin position="542"/>
        <end position="551"/>
    </location>
</feature>
<dbReference type="EMBL" id="MU003698">
    <property type="protein sequence ID" value="KAF2811314.1"/>
    <property type="molecule type" value="Genomic_DNA"/>
</dbReference>
<evidence type="ECO:0000313" key="4">
    <source>
        <dbReference type="RefSeq" id="XP_033578278.1"/>
    </source>
</evidence>
<name>A0A6A6YTF9_9PEZI</name>
<dbReference type="PANTHER" id="PTHR38166:SF1">
    <property type="entry name" value="C2H2-TYPE DOMAIN-CONTAINING PROTEIN"/>
    <property type="match status" value="1"/>
</dbReference>
<feature type="compositionally biased region" description="Polar residues" evidence="1">
    <location>
        <begin position="824"/>
        <end position="846"/>
    </location>
</feature>
<feature type="compositionally biased region" description="Polar residues" evidence="1">
    <location>
        <begin position="860"/>
        <end position="884"/>
    </location>
</feature>
<feature type="region of interest" description="Disordered" evidence="1">
    <location>
        <begin position="990"/>
        <end position="1019"/>
    </location>
</feature>
<feature type="compositionally biased region" description="Polar residues" evidence="1">
    <location>
        <begin position="1009"/>
        <end position="1019"/>
    </location>
</feature>
<proteinExistence type="predicted"/>
<organism evidence="2">
    <name type="scientific">Mytilinidion resinicola</name>
    <dbReference type="NCBI Taxonomy" id="574789"/>
    <lineage>
        <taxon>Eukaryota</taxon>
        <taxon>Fungi</taxon>
        <taxon>Dikarya</taxon>
        <taxon>Ascomycota</taxon>
        <taxon>Pezizomycotina</taxon>
        <taxon>Dothideomycetes</taxon>
        <taxon>Pleosporomycetidae</taxon>
        <taxon>Mytilinidiales</taxon>
        <taxon>Mytilinidiaceae</taxon>
        <taxon>Mytilinidion</taxon>
    </lineage>
</organism>
<feature type="region of interest" description="Disordered" evidence="1">
    <location>
        <begin position="860"/>
        <end position="908"/>
    </location>
</feature>
<protein>
    <submittedName>
        <fullName evidence="2 4">Uncharacterized protein</fullName>
    </submittedName>
</protein>